<dbReference type="AlphaFoldDB" id="A0A4S8K979"/>
<evidence type="ECO:0000256" key="1">
    <source>
        <dbReference type="SAM" id="MobiDB-lite"/>
    </source>
</evidence>
<keyword evidence="3" id="KW-1185">Reference proteome</keyword>
<sequence length="314" mass="33343">MQSILTILFLGSFNTNLDVPYTYEALAIRAVLMGDMVTASPTSTELDLPFLYLLSSVGMGKEKKGRTLEVVRFVLMVLFFQEVVTPATSRKTESGFVDRKNYYSPDPNTTPPPSHATPCPTPSRGGGGSGHGAPSRRLPTPSHGGGGYYAPPSVPVVTAPPSPTYGPVTPAPLVPLVPPTPTYPVIPSPPATPLLPFDPNTFPFTCDYWRTHSAAIWGLIGYWGTVAQLFGPPAAAAFGRSLSLPEALANTRADGIGALYREGTASLLNSLANKSFVFSTQQVRDAFNAAVVSDKAAAAQARVFKKANEGHLKH</sequence>
<name>A0A4S8K979_MUSBA</name>
<organism evidence="2 3">
    <name type="scientific">Musa balbisiana</name>
    <name type="common">Banana</name>
    <dbReference type="NCBI Taxonomy" id="52838"/>
    <lineage>
        <taxon>Eukaryota</taxon>
        <taxon>Viridiplantae</taxon>
        <taxon>Streptophyta</taxon>
        <taxon>Embryophyta</taxon>
        <taxon>Tracheophyta</taxon>
        <taxon>Spermatophyta</taxon>
        <taxon>Magnoliopsida</taxon>
        <taxon>Liliopsida</taxon>
        <taxon>Zingiberales</taxon>
        <taxon>Musaceae</taxon>
        <taxon>Musa</taxon>
    </lineage>
</organism>
<dbReference type="Proteomes" id="UP000317650">
    <property type="component" value="Chromosome 4"/>
</dbReference>
<evidence type="ECO:0008006" key="4">
    <source>
        <dbReference type="Google" id="ProtNLM"/>
    </source>
</evidence>
<proteinExistence type="predicted"/>
<gene>
    <name evidence="2" type="ORF">C4D60_Mb04t02490</name>
</gene>
<dbReference type="PANTHER" id="PTHR33210">
    <property type="entry name" value="PROTODERMAL FACTOR 1"/>
    <property type="match status" value="1"/>
</dbReference>
<comment type="caution">
    <text evidence="2">The sequence shown here is derived from an EMBL/GenBank/DDBJ whole genome shotgun (WGS) entry which is preliminary data.</text>
</comment>
<feature type="compositionally biased region" description="Pro residues" evidence="1">
    <location>
        <begin position="108"/>
        <end position="121"/>
    </location>
</feature>
<feature type="region of interest" description="Disordered" evidence="1">
    <location>
        <begin position="96"/>
        <end position="147"/>
    </location>
</feature>
<dbReference type="STRING" id="52838.A0A4S8K979"/>
<accession>A0A4S8K979</accession>
<reference evidence="2 3" key="1">
    <citation type="journal article" date="2019" name="Nat. Plants">
        <title>Genome sequencing of Musa balbisiana reveals subgenome evolution and function divergence in polyploid bananas.</title>
        <authorList>
            <person name="Yao X."/>
        </authorList>
    </citation>
    <scope>NUCLEOTIDE SEQUENCE [LARGE SCALE GENOMIC DNA]</scope>
    <source>
        <strain evidence="3">cv. DH-PKW</strain>
        <tissue evidence="2">Leaves</tissue>
    </source>
</reference>
<evidence type="ECO:0000313" key="2">
    <source>
        <dbReference type="EMBL" id="THU71539.1"/>
    </source>
</evidence>
<protein>
    <recommendedName>
        <fullName evidence="4">Protodermal factor 1</fullName>
    </recommendedName>
</protein>
<dbReference type="PANTHER" id="PTHR33210:SF18">
    <property type="entry name" value="PROTODERMAL FACTOR 1"/>
    <property type="match status" value="1"/>
</dbReference>
<dbReference type="InterPro" id="IPR039923">
    <property type="entry name" value="Protodermal_1"/>
</dbReference>
<evidence type="ECO:0000313" key="3">
    <source>
        <dbReference type="Proteomes" id="UP000317650"/>
    </source>
</evidence>
<dbReference type="EMBL" id="PYDT01000001">
    <property type="protein sequence ID" value="THU71539.1"/>
    <property type="molecule type" value="Genomic_DNA"/>
</dbReference>